<dbReference type="Gene3D" id="2.60.270.50">
    <property type="match status" value="1"/>
</dbReference>
<reference evidence="2 3" key="1">
    <citation type="submission" date="2024-02" db="EMBL/GenBank/DDBJ databases">
        <title>Discinaceae phylogenomics.</title>
        <authorList>
            <person name="Dirks A.C."/>
            <person name="James T.Y."/>
        </authorList>
    </citation>
    <scope>NUCLEOTIDE SEQUENCE [LARGE SCALE GENOMIC DNA]</scope>
    <source>
        <strain evidence="2 3">ACD0624</strain>
    </source>
</reference>
<evidence type="ECO:0000313" key="3">
    <source>
        <dbReference type="Proteomes" id="UP001447188"/>
    </source>
</evidence>
<keyword evidence="3" id="KW-1185">Reference proteome</keyword>
<evidence type="ECO:0000256" key="1">
    <source>
        <dbReference type="ARBA" id="ARBA00010795"/>
    </source>
</evidence>
<accession>A0ABR3G5V9</accession>
<dbReference type="Proteomes" id="UP001447188">
    <property type="component" value="Unassembled WGS sequence"/>
</dbReference>
<name>A0ABR3G5V9_9PEZI</name>
<organism evidence="2 3">
    <name type="scientific">Discina gigas</name>
    <dbReference type="NCBI Taxonomy" id="1032678"/>
    <lineage>
        <taxon>Eukaryota</taxon>
        <taxon>Fungi</taxon>
        <taxon>Dikarya</taxon>
        <taxon>Ascomycota</taxon>
        <taxon>Pezizomycotina</taxon>
        <taxon>Pezizomycetes</taxon>
        <taxon>Pezizales</taxon>
        <taxon>Discinaceae</taxon>
        <taxon>Discina</taxon>
    </lineage>
</organism>
<dbReference type="Pfam" id="PF06355">
    <property type="entry name" value="Aegerolysin"/>
    <property type="match status" value="1"/>
</dbReference>
<evidence type="ECO:0000313" key="2">
    <source>
        <dbReference type="EMBL" id="KAL0631329.1"/>
    </source>
</evidence>
<comment type="similarity">
    <text evidence="1">Belongs to the aegerolysin family.</text>
</comment>
<comment type="caution">
    <text evidence="2">The sequence shown here is derived from an EMBL/GenBank/DDBJ whole genome shotgun (WGS) entry which is preliminary data.</text>
</comment>
<proteinExistence type="inferred from homology"/>
<protein>
    <submittedName>
        <fullName evidence="2">Uncharacterized protein</fullName>
    </submittedName>
</protein>
<dbReference type="InterPro" id="IPR009413">
    <property type="entry name" value="Aegerolysin-typ"/>
</dbReference>
<gene>
    <name evidence="2" type="ORF">Q9L58_009808</name>
</gene>
<sequence>MGYAQWIILNIFNNLQNQIIQIKDVELEYGRFHKVTDKDSEISTSEISAMKIFAGHTGSIASSGRVNSPTGTTGSIDLYYDKTKICTLYWDCPWGSRQNTFEVRDQNSVSGYWCHPGHWNRDGAIGNVEVKVSNENIVLGADLNLEVGK</sequence>
<dbReference type="EMBL" id="JBBBZM010000265">
    <property type="protein sequence ID" value="KAL0631329.1"/>
    <property type="molecule type" value="Genomic_DNA"/>
</dbReference>
<dbReference type="PIRSF" id="PIRSF007951">
    <property type="entry name" value="Hemolysin, aegerolysin type"/>
    <property type="match status" value="1"/>
</dbReference>